<evidence type="ECO:0000313" key="3">
    <source>
        <dbReference type="EMBL" id="KAK3388959.1"/>
    </source>
</evidence>
<dbReference type="PANTHER" id="PTHR35910">
    <property type="entry name" value="2EXR DOMAIN-CONTAINING PROTEIN"/>
    <property type="match status" value="1"/>
</dbReference>
<protein>
    <recommendedName>
        <fullName evidence="2">2EXR domain-containing protein</fullName>
    </recommendedName>
</protein>
<evidence type="ECO:0000313" key="4">
    <source>
        <dbReference type="Proteomes" id="UP001281003"/>
    </source>
</evidence>
<dbReference type="PANTHER" id="PTHR35910:SF1">
    <property type="entry name" value="2EXR DOMAIN-CONTAINING PROTEIN"/>
    <property type="match status" value="1"/>
</dbReference>
<feature type="region of interest" description="Disordered" evidence="1">
    <location>
        <begin position="166"/>
        <end position="213"/>
    </location>
</feature>
<feature type="domain" description="2EXR" evidence="2">
    <location>
        <begin position="69"/>
        <end position="157"/>
    </location>
</feature>
<proteinExistence type="predicted"/>
<comment type="caution">
    <text evidence="3">The sequence shown here is derived from an EMBL/GenBank/DDBJ whole genome shotgun (WGS) entry which is preliminary data.</text>
</comment>
<dbReference type="EMBL" id="JAUTDP010000014">
    <property type="protein sequence ID" value="KAK3388959.1"/>
    <property type="molecule type" value="Genomic_DNA"/>
</dbReference>
<keyword evidence="4" id="KW-1185">Reference proteome</keyword>
<evidence type="ECO:0000259" key="2">
    <source>
        <dbReference type="Pfam" id="PF20150"/>
    </source>
</evidence>
<accession>A0AAE0U386</accession>
<reference evidence="3" key="2">
    <citation type="submission" date="2023-07" db="EMBL/GenBank/DDBJ databases">
        <authorList>
            <consortium name="Lawrence Berkeley National Laboratory"/>
            <person name="Haridas S."/>
            <person name="Hensen N."/>
            <person name="Bonometti L."/>
            <person name="Westerberg I."/>
            <person name="Brannstrom I.O."/>
            <person name="Guillou S."/>
            <person name="Cros-Aarteil S."/>
            <person name="Calhoun S."/>
            <person name="Kuo A."/>
            <person name="Mondo S."/>
            <person name="Pangilinan J."/>
            <person name="Riley R."/>
            <person name="LaButti K."/>
            <person name="Andreopoulos B."/>
            <person name="Lipzen A."/>
            <person name="Chen C."/>
            <person name="Yanf M."/>
            <person name="Daum C."/>
            <person name="Ng V."/>
            <person name="Clum A."/>
            <person name="Steindorff A."/>
            <person name="Ohm R."/>
            <person name="Martin F."/>
            <person name="Silar P."/>
            <person name="Natvig D."/>
            <person name="Lalanne C."/>
            <person name="Gautier V."/>
            <person name="Ament-velasquez S.L."/>
            <person name="Kruys A."/>
            <person name="Hutchinson M.I."/>
            <person name="Powell A.J."/>
            <person name="Barry K."/>
            <person name="Miller A.N."/>
            <person name="Grigoriev I.V."/>
            <person name="Debuchy R."/>
            <person name="Gladieux P."/>
            <person name="Thoren M.H."/>
            <person name="Johannesson H."/>
        </authorList>
    </citation>
    <scope>NUCLEOTIDE SEQUENCE</scope>
    <source>
        <strain evidence="3">FGSC 1904</strain>
    </source>
</reference>
<dbReference type="InterPro" id="IPR045518">
    <property type="entry name" value="2EXR"/>
</dbReference>
<sequence>MPSKFQWWMCYGSQTFNPFQGLHGHSGDTGIPPPDDGIPRGRGKGGTGRGRGQQPPSSTQSSSKEESNFSQFTRLPLSVRLRIWEVTVEPRIVEVRVNYSKKDAQYDMATAVFLKAFPEEHKVIPFFSSTPVPAPLQVCREARKHLGTVCYQRAFHDLIVTGAKEEEEKKKVKLNSDGGKPGLEGEGEAKEDGEETNHKNEHTKSQDTEQRPYIWINPKEDMLSIGSSPFRYFQPYASHITTLRFQRPLRSGWDMDDDDDDGNTDDDETIDEENLKDLRLVSSFVNVKEIHVICSYGQDVEAWAGVETELGIKFPCRKHKVLVICPGDDLISNLEEIDIDDN</sequence>
<name>A0AAE0U386_SORBR</name>
<evidence type="ECO:0000256" key="1">
    <source>
        <dbReference type="SAM" id="MobiDB-lite"/>
    </source>
</evidence>
<feature type="compositionally biased region" description="Basic and acidic residues" evidence="1">
    <location>
        <begin position="187"/>
        <end position="210"/>
    </location>
</feature>
<feature type="region of interest" description="Disordered" evidence="1">
    <location>
        <begin position="21"/>
        <end position="69"/>
    </location>
</feature>
<dbReference type="AlphaFoldDB" id="A0AAE0U386"/>
<reference evidence="3" key="1">
    <citation type="journal article" date="2023" name="Mol. Phylogenet. Evol.">
        <title>Genome-scale phylogeny and comparative genomics of the fungal order Sordariales.</title>
        <authorList>
            <person name="Hensen N."/>
            <person name="Bonometti L."/>
            <person name="Westerberg I."/>
            <person name="Brannstrom I.O."/>
            <person name="Guillou S."/>
            <person name="Cros-Aarteil S."/>
            <person name="Calhoun S."/>
            <person name="Haridas S."/>
            <person name="Kuo A."/>
            <person name="Mondo S."/>
            <person name="Pangilinan J."/>
            <person name="Riley R."/>
            <person name="LaButti K."/>
            <person name="Andreopoulos B."/>
            <person name="Lipzen A."/>
            <person name="Chen C."/>
            <person name="Yan M."/>
            <person name="Daum C."/>
            <person name="Ng V."/>
            <person name="Clum A."/>
            <person name="Steindorff A."/>
            <person name="Ohm R.A."/>
            <person name="Martin F."/>
            <person name="Silar P."/>
            <person name="Natvig D.O."/>
            <person name="Lalanne C."/>
            <person name="Gautier V."/>
            <person name="Ament-Velasquez S.L."/>
            <person name="Kruys A."/>
            <person name="Hutchinson M.I."/>
            <person name="Powell A.J."/>
            <person name="Barry K."/>
            <person name="Miller A.N."/>
            <person name="Grigoriev I.V."/>
            <person name="Debuchy R."/>
            <person name="Gladieux P."/>
            <person name="Hiltunen Thoren M."/>
            <person name="Johannesson H."/>
        </authorList>
    </citation>
    <scope>NUCLEOTIDE SEQUENCE</scope>
    <source>
        <strain evidence="3">FGSC 1904</strain>
    </source>
</reference>
<dbReference type="Pfam" id="PF20150">
    <property type="entry name" value="2EXR"/>
    <property type="match status" value="1"/>
</dbReference>
<feature type="compositionally biased region" description="Low complexity" evidence="1">
    <location>
        <begin position="52"/>
        <end position="69"/>
    </location>
</feature>
<gene>
    <name evidence="3" type="ORF">B0T20DRAFT_424907</name>
</gene>
<organism evidence="3 4">
    <name type="scientific">Sordaria brevicollis</name>
    <dbReference type="NCBI Taxonomy" id="83679"/>
    <lineage>
        <taxon>Eukaryota</taxon>
        <taxon>Fungi</taxon>
        <taxon>Dikarya</taxon>
        <taxon>Ascomycota</taxon>
        <taxon>Pezizomycotina</taxon>
        <taxon>Sordariomycetes</taxon>
        <taxon>Sordariomycetidae</taxon>
        <taxon>Sordariales</taxon>
        <taxon>Sordariaceae</taxon>
        <taxon>Sordaria</taxon>
    </lineage>
</organism>
<dbReference type="Proteomes" id="UP001281003">
    <property type="component" value="Unassembled WGS sequence"/>
</dbReference>